<reference evidence="1 2" key="1">
    <citation type="submission" date="2021-06" db="EMBL/GenBank/DDBJ databases">
        <authorList>
            <person name="Kallberg Y."/>
            <person name="Tangrot J."/>
            <person name="Rosling A."/>
        </authorList>
    </citation>
    <scope>NUCLEOTIDE SEQUENCE [LARGE SCALE GENOMIC DNA]</scope>
    <source>
        <strain evidence="1 2">120-4 pot B 10/14</strain>
    </source>
</reference>
<gene>
    <name evidence="1" type="ORF">GMARGA_LOCUS11489</name>
</gene>
<evidence type="ECO:0000313" key="2">
    <source>
        <dbReference type="Proteomes" id="UP000789901"/>
    </source>
</evidence>
<protein>
    <submittedName>
        <fullName evidence="1">39044_t:CDS:1</fullName>
    </submittedName>
</protein>
<comment type="caution">
    <text evidence="1">The sequence shown here is derived from an EMBL/GenBank/DDBJ whole genome shotgun (WGS) entry which is preliminary data.</text>
</comment>
<dbReference type="Proteomes" id="UP000789901">
    <property type="component" value="Unassembled WGS sequence"/>
</dbReference>
<evidence type="ECO:0000313" key="1">
    <source>
        <dbReference type="EMBL" id="CAG8690628.1"/>
    </source>
</evidence>
<accession>A0ABN7UWD1</accession>
<dbReference type="EMBL" id="CAJVQB010006735">
    <property type="protein sequence ID" value="CAG8690628.1"/>
    <property type="molecule type" value="Genomic_DNA"/>
</dbReference>
<organism evidence="1 2">
    <name type="scientific">Gigaspora margarita</name>
    <dbReference type="NCBI Taxonomy" id="4874"/>
    <lineage>
        <taxon>Eukaryota</taxon>
        <taxon>Fungi</taxon>
        <taxon>Fungi incertae sedis</taxon>
        <taxon>Mucoromycota</taxon>
        <taxon>Glomeromycotina</taxon>
        <taxon>Glomeromycetes</taxon>
        <taxon>Diversisporales</taxon>
        <taxon>Gigasporaceae</taxon>
        <taxon>Gigaspora</taxon>
    </lineage>
</organism>
<keyword evidence="2" id="KW-1185">Reference proteome</keyword>
<proteinExistence type="predicted"/>
<sequence>MEIARLSLSPDDIYDTDMIDKRIFIGEPNVDDIFNRFFRKKDLKKLYKLFLEQIIPFAKKIMDILMMKVFVGSNDFIPERHCIRGRIRLTFLWYLTWSGGNIDNLRLMTCMLDVSFFLDHLKYIADLRYEDISQDYVNHINSMNR</sequence>
<name>A0ABN7UWD1_GIGMA</name>